<organism evidence="2 3">
    <name type="scientific">Araneus ventricosus</name>
    <name type="common">Orbweaver spider</name>
    <name type="synonym">Epeira ventricosa</name>
    <dbReference type="NCBI Taxonomy" id="182803"/>
    <lineage>
        <taxon>Eukaryota</taxon>
        <taxon>Metazoa</taxon>
        <taxon>Ecdysozoa</taxon>
        <taxon>Arthropoda</taxon>
        <taxon>Chelicerata</taxon>
        <taxon>Arachnida</taxon>
        <taxon>Araneae</taxon>
        <taxon>Araneomorphae</taxon>
        <taxon>Entelegynae</taxon>
        <taxon>Araneoidea</taxon>
        <taxon>Araneidae</taxon>
        <taxon>Araneus</taxon>
    </lineage>
</organism>
<dbReference type="OrthoDB" id="6567905at2759"/>
<sequence>MTKERKARLLTRQSQESLDKIRAVDAAAYRRHIEAETPTLSQARRERDAEAHHLVQDSQRIHDKAINFVEAQVEMHNCGPMSIICQFCKSKNFAAERPSDGKFTCCCRKGKIKLEKPSDV</sequence>
<dbReference type="Proteomes" id="UP000499080">
    <property type="component" value="Unassembled WGS sequence"/>
</dbReference>
<dbReference type="EMBL" id="BGPR01001321">
    <property type="protein sequence ID" value="GBM51078.1"/>
    <property type="molecule type" value="Genomic_DNA"/>
</dbReference>
<keyword evidence="3" id="KW-1185">Reference proteome</keyword>
<evidence type="ECO:0000313" key="2">
    <source>
        <dbReference type="EMBL" id="GBM51078.1"/>
    </source>
</evidence>
<name>A0A4Y2GET0_ARAVE</name>
<feature type="region of interest" description="Disordered" evidence="1">
    <location>
        <begin position="35"/>
        <end position="58"/>
    </location>
</feature>
<protein>
    <submittedName>
        <fullName evidence="2">Uncharacterized protein</fullName>
    </submittedName>
</protein>
<comment type="caution">
    <text evidence="2">The sequence shown here is derived from an EMBL/GenBank/DDBJ whole genome shotgun (WGS) entry which is preliminary data.</text>
</comment>
<accession>A0A4Y2GET0</accession>
<proteinExistence type="predicted"/>
<dbReference type="AlphaFoldDB" id="A0A4Y2GET0"/>
<reference evidence="2 3" key="1">
    <citation type="journal article" date="2019" name="Sci. Rep.">
        <title>Orb-weaving spider Araneus ventricosus genome elucidates the spidroin gene catalogue.</title>
        <authorList>
            <person name="Kono N."/>
            <person name="Nakamura H."/>
            <person name="Ohtoshi R."/>
            <person name="Moran D.A.P."/>
            <person name="Shinohara A."/>
            <person name="Yoshida Y."/>
            <person name="Fujiwara M."/>
            <person name="Mori M."/>
            <person name="Tomita M."/>
            <person name="Arakawa K."/>
        </authorList>
    </citation>
    <scope>NUCLEOTIDE SEQUENCE [LARGE SCALE GENOMIC DNA]</scope>
</reference>
<gene>
    <name evidence="2" type="ORF">AVEN_254624_1</name>
</gene>
<evidence type="ECO:0000256" key="1">
    <source>
        <dbReference type="SAM" id="MobiDB-lite"/>
    </source>
</evidence>
<feature type="compositionally biased region" description="Basic and acidic residues" evidence="1">
    <location>
        <begin position="43"/>
        <end position="58"/>
    </location>
</feature>
<evidence type="ECO:0000313" key="3">
    <source>
        <dbReference type="Proteomes" id="UP000499080"/>
    </source>
</evidence>